<dbReference type="EMBL" id="BKCJ010179380">
    <property type="protein sequence ID" value="GEY44817.1"/>
    <property type="molecule type" value="Genomic_DNA"/>
</dbReference>
<organism evidence="2">
    <name type="scientific">Tanacetum cinerariifolium</name>
    <name type="common">Dalmatian daisy</name>
    <name type="synonym">Chrysanthemum cinerariifolium</name>
    <dbReference type="NCBI Taxonomy" id="118510"/>
    <lineage>
        <taxon>Eukaryota</taxon>
        <taxon>Viridiplantae</taxon>
        <taxon>Streptophyta</taxon>
        <taxon>Embryophyta</taxon>
        <taxon>Tracheophyta</taxon>
        <taxon>Spermatophyta</taxon>
        <taxon>Magnoliopsida</taxon>
        <taxon>eudicotyledons</taxon>
        <taxon>Gunneridae</taxon>
        <taxon>Pentapetalae</taxon>
        <taxon>asterids</taxon>
        <taxon>campanulids</taxon>
        <taxon>Asterales</taxon>
        <taxon>Asteraceae</taxon>
        <taxon>Asteroideae</taxon>
        <taxon>Anthemideae</taxon>
        <taxon>Anthemidinae</taxon>
        <taxon>Tanacetum</taxon>
    </lineage>
</organism>
<dbReference type="InterPro" id="IPR045358">
    <property type="entry name" value="Ty3_capsid"/>
</dbReference>
<dbReference type="PANTHER" id="PTHR33223:SF6">
    <property type="entry name" value="CCHC-TYPE DOMAIN-CONTAINING PROTEIN"/>
    <property type="match status" value="1"/>
</dbReference>
<name>A0A699HMR1_TANCI</name>
<feature type="non-terminal residue" evidence="2">
    <location>
        <position position="1"/>
    </location>
</feature>
<comment type="caution">
    <text evidence="2">The sequence shown here is derived from an EMBL/GenBank/DDBJ whole genome shotgun (WGS) entry which is preliminary data.</text>
</comment>
<keyword evidence="2" id="KW-0808">Transferase</keyword>
<dbReference type="Pfam" id="PF19259">
    <property type="entry name" value="Ty3_capsid"/>
    <property type="match status" value="1"/>
</dbReference>
<proteinExistence type="predicted"/>
<protein>
    <submittedName>
        <fullName evidence="2">Reverse transcriptase domain-containing protein</fullName>
    </submittedName>
</protein>
<reference evidence="2" key="1">
    <citation type="journal article" date="2019" name="Sci. Rep.">
        <title>Draft genome of Tanacetum cinerariifolium, the natural source of mosquito coil.</title>
        <authorList>
            <person name="Yamashiro T."/>
            <person name="Shiraishi A."/>
            <person name="Satake H."/>
            <person name="Nakayama K."/>
        </authorList>
    </citation>
    <scope>NUCLEOTIDE SEQUENCE</scope>
</reference>
<evidence type="ECO:0000313" key="2">
    <source>
        <dbReference type="EMBL" id="GEY44817.1"/>
    </source>
</evidence>
<evidence type="ECO:0000259" key="1">
    <source>
        <dbReference type="Pfam" id="PF19259"/>
    </source>
</evidence>
<feature type="domain" description="Ty3 transposon capsid-like protein" evidence="1">
    <location>
        <begin position="6"/>
        <end position="159"/>
    </location>
</feature>
<gene>
    <name evidence="2" type="ORF">Tci_416791</name>
</gene>
<dbReference type="AlphaFoldDB" id="A0A699HMR1"/>
<dbReference type="PANTHER" id="PTHR33223">
    <property type="entry name" value="CCHC-TYPE DOMAIN-CONTAINING PROTEIN"/>
    <property type="match status" value="1"/>
</dbReference>
<dbReference type="GO" id="GO:0003964">
    <property type="term" value="F:RNA-directed DNA polymerase activity"/>
    <property type="evidence" value="ECO:0007669"/>
    <property type="project" value="UniProtKB-KW"/>
</dbReference>
<sequence>FSRSKCSEEDRVTFATGTLTNDALSWWNAYAQPIGIEQANKIAWTELKRLLTNKYCPRTEIKKMEDEFYNLVVKENELKTYIRRFKELALLCPNMVPNSKKLMEVFIRGLPRSIERNVTASKPQNLEEVITIIQRLMEQVIKHKSSQEADDHKKNLKIEETPPVTTITTPTITTITISKTTATIITVTIITTTSRIKGKKPSELITIGMLETFPYVEDVDFITQDLAVLCVRFATK</sequence>
<keyword evidence="2" id="KW-0548">Nucleotidyltransferase</keyword>
<accession>A0A699HMR1</accession>
<keyword evidence="2" id="KW-0695">RNA-directed DNA polymerase</keyword>